<dbReference type="SUPFAM" id="SSF51695">
    <property type="entry name" value="PLC-like phosphodiesterases"/>
    <property type="match status" value="1"/>
</dbReference>
<dbReference type="Gene3D" id="3.20.20.190">
    <property type="entry name" value="Phosphatidylinositol (PI) phosphodiesterase"/>
    <property type="match status" value="1"/>
</dbReference>
<gene>
    <name evidence="8" type="ORF">KY290_027678</name>
</gene>
<accession>A0ABQ7UHK1</accession>
<evidence type="ECO:0000313" key="9">
    <source>
        <dbReference type="Proteomes" id="UP000826656"/>
    </source>
</evidence>
<evidence type="ECO:0000256" key="3">
    <source>
        <dbReference type="ARBA" id="ARBA00023224"/>
    </source>
</evidence>
<dbReference type="Gene3D" id="1.10.238.10">
    <property type="entry name" value="EF-hand"/>
    <property type="match status" value="1"/>
</dbReference>
<dbReference type="InterPro" id="IPR015359">
    <property type="entry name" value="PLC_EF-hand-like"/>
</dbReference>
<feature type="domain" description="PI-PLC Y-box" evidence="7">
    <location>
        <begin position="329"/>
        <end position="415"/>
    </location>
</feature>
<dbReference type="SMART" id="SM00239">
    <property type="entry name" value="C2"/>
    <property type="match status" value="1"/>
</dbReference>
<dbReference type="EC" id="3.1.4.11" evidence="4"/>
<feature type="region of interest" description="Disordered" evidence="5">
    <location>
        <begin position="226"/>
        <end position="295"/>
    </location>
</feature>
<dbReference type="InterPro" id="IPR000909">
    <property type="entry name" value="PLipase_C_PInositol-sp_X_dom"/>
</dbReference>
<organism evidence="8 9">
    <name type="scientific">Solanum tuberosum</name>
    <name type="common">Potato</name>
    <dbReference type="NCBI Taxonomy" id="4113"/>
    <lineage>
        <taxon>Eukaryota</taxon>
        <taxon>Viridiplantae</taxon>
        <taxon>Streptophyta</taxon>
        <taxon>Embryophyta</taxon>
        <taxon>Tracheophyta</taxon>
        <taxon>Spermatophyta</taxon>
        <taxon>Magnoliopsida</taxon>
        <taxon>eudicotyledons</taxon>
        <taxon>Gunneridae</taxon>
        <taxon>Pentapetalae</taxon>
        <taxon>asterids</taxon>
        <taxon>lamiids</taxon>
        <taxon>Solanales</taxon>
        <taxon>Solanaceae</taxon>
        <taxon>Solanoideae</taxon>
        <taxon>Solaneae</taxon>
        <taxon>Solanum</taxon>
    </lineage>
</organism>
<keyword evidence="4" id="KW-0442">Lipid degradation</keyword>
<dbReference type="Pfam" id="PF00168">
    <property type="entry name" value="C2"/>
    <property type="match status" value="1"/>
</dbReference>
<dbReference type="InterPro" id="IPR001192">
    <property type="entry name" value="PI-PLC_fam"/>
</dbReference>
<comment type="catalytic activity">
    <reaction evidence="1 4">
        <text>a 1,2-diacyl-sn-glycero-3-phospho-(1D-myo-inositol-4,5-bisphosphate) + H2O = 1D-myo-inositol 1,4,5-trisphosphate + a 1,2-diacyl-sn-glycerol + H(+)</text>
        <dbReference type="Rhea" id="RHEA:33179"/>
        <dbReference type="ChEBI" id="CHEBI:15377"/>
        <dbReference type="ChEBI" id="CHEBI:15378"/>
        <dbReference type="ChEBI" id="CHEBI:17815"/>
        <dbReference type="ChEBI" id="CHEBI:58456"/>
        <dbReference type="ChEBI" id="CHEBI:203600"/>
        <dbReference type="EC" id="3.1.4.11"/>
    </reaction>
</comment>
<comment type="subcellular location">
    <subcellularLocation>
        <location evidence="2">Cell membrane</location>
        <topology evidence="2">Peripheral membrane protein</topology>
    </subcellularLocation>
</comment>
<dbReference type="PRINTS" id="PR00390">
    <property type="entry name" value="PHPHLIPASEC"/>
</dbReference>
<dbReference type="Pfam" id="PF00387">
    <property type="entry name" value="PI-PLC-Y"/>
    <property type="match status" value="1"/>
</dbReference>
<evidence type="ECO:0000259" key="6">
    <source>
        <dbReference type="PROSITE" id="PS50004"/>
    </source>
</evidence>
<evidence type="ECO:0000256" key="5">
    <source>
        <dbReference type="SAM" id="MobiDB-lite"/>
    </source>
</evidence>
<dbReference type="PANTHER" id="PTHR10336:SF171">
    <property type="entry name" value="PHOSPHOINOSITIDE PHOSPHOLIPASE C"/>
    <property type="match status" value="1"/>
</dbReference>
<dbReference type="Pfam" id="PF09279">
    <property type="entry name" value="EF-hand_like"/>
    <property type="match status" value="1"/>
</dbReference>
<dbReference type="Proteomes" id="UP000826656">
    <property type="component" value="Unassembled WGS sequence"/>
</dbReference>
<dbReference type="SMART" id="SM00148">
    <property type="entry name" value="PLCXc"/>
    <property type="match status" value="1"/>
</dbReference>
<evidence type="ECO:0000256" key="1">
    <source>
        <dbReference type="ARBA" id="ARBA00001195"/>
    </source>
</evidence>
<dbReference type="SMART" id="SM00149">
    <property type="entry name" value="PLCYc"/>
    <property type="match status" value="1"/>
</dbReference>
<name>A0ABQ7UHK1_SOLTU</name>
<keyword evidence="3" id="KW-0807">Transducer</keyword>
<protein>
    <recommendedName>
        <fullName evidence="4">Phosphoinositide phospholipase C</fullName>
        <ecNumber evidence="4">3.1.4.11</ecNumber>
    </recommendedName>
</protein>
<evidence type="ECO:0000313" key="8">
    <source>
        <dbReference type="EMBL" id="KAH0748446.1"/>
    </source>
</evidence>
<dbReference type="PROSITE" id="PS50004">
    <property type="entry name" value="C2"/>
    <property type="match status" value="1"/>
</dbReference>
<reference evidence="8 9" key="1">
    <citation type="journal article" date="2021" name="bioRxiv">
        <title>Chromosome-scale and haplotype-resolved genome assembly of a tetraploid potato cultivar.</title>
        <authorList>
            <person name="Sun H."/>
            <person name="Jiao W.-B."/>
            <person name="Krause K."/>
            <person name="Campoy J.A."/>
            <person name="Goel M."/>
            <person name="Folz-Donahue K."/>
            <person name="Kukat C."/>
            <person name="Huettel B."/>
            <person name="Schneeberger K."/>
        </authorList>
    </citation>
    <scope>NUCLEOTIDE SEQUENCE [LARGE SCALE GENOMIC DNA]</scope>
    <source>
        <strain evidence="8">SolTubOtavaFocal</strain>
        <tissue evidence="8">Leaves</tissue>
    </source>
</reference>
<dbReference type="InterPro" id="IPR035892">
    <property type="entry name" value="C2_domain_sf"/>
</dbReference>
<proteinExistence type="predicted"/>
<dbReference type="SUPFAM" id="SSF49562">
    <property type="entry name" value="C2 domain (Calcium/lipid-binding domain, CaLB)"/>
    <property type="match status" value="1"/>
</dbReference>
<sequence length="564" mass="64182">MSKQTYKVGFFFRRQFTMAAAEAPADIKNLFKRYSDDSGVMSVQNLHRFLIEIQKEKNASLDNAEAIINNHGGDSNQKGLQLDGFFKCLFSDVNPPLDPKLGIHHDMNAPLSHYYIYTGHNSYLTGNQLSSDCSDVPIIQALQRSVRVIELDIWPNSDKDDIEVLHGRTLTAPVALIKCLRSIKEHAFSASEYPVVITLEDHLMPDLQEKVAEMITQTFGDMLFSPSESLKELPSPESLRKRVMISTKPPKEYLQSKEVKEKDDTKKEAEDDVDEEEDEDEDEDDEEDPKSEKKAASEYKRLIAIHAGKGKGGLSDWLRVDLNKVRRLSLSEPELEKAVDTHSKEIIRFTQQNLLRIYPKGIRVDSSNYDPFVGWMHGAQMVAFNMQGYGRSLWLMHGMFRANGGCGYVKKPDLLLKAGPNNEVFDPTANLPVKTTLKVTVYMGDGWDKDFDQTHFDTYSPPDFYAKLGIAGVPADEVKKRTKTMDDNWIPSWDEQFEFPLTVPELALLRIKVLDYNLSDKDEFAGQTCLPVAELRQGIRAVPLYDRKGEKYSSVKLLMRFEFI</sequence>
<feature type="domain" description="C2" evidence="6">
    <location>
        <begin position="410"/>
        <end position="546"/>
    </location>
</feature>
<dbReference type="EMBL" id="JAIVGD010000019">
    <property type="protein sequence ID" value="KAH0748446.1"/>
    <property type="molecule type" value="Genomic_DNA"/>
</dbReference>
<dbReference type="CDD" id="cd00275">
    <property type="entry name" value="C2_PLC_like"/>
    <property type="match status" value="1"/>
</dbReference>
<evidence type="ECO:0000256" key="4">
    <source>
        <dbReference type="RuleBase" id="RU361133"/>
    </source>
</evidence>
<dbReference type="SUPFAM" id="SSF47473">
    <property type="entry name" value="EF-hand"/>
    <property type="match status" value="1"/>
</dbReference>
<dbReference type="CDD" id="cd08599">
    <property type="entry name" value="PI-PLCc_plant"/>
    <property type="match status" value="1"/>
</dbReference>
<evidence type="ECO:0000259" key="7">
    <source>
        <dbReference type="PROSITE" id="PS50008"/>
    </source>
</evidence>
<keyword evidence="9" id="KW-1185">Reference proteome</keyword>
<comment type="caution">
    <text evidence="8">The sequence shown here is derived from an EMBL/GenBank/DDBJ whole genome shotgun (WGS) entry which is preliminary data.</text>
</comment>
<keyword evidence="4" id="KW-0378">Hydrolase</keyword>
<feature type="compositionally biased region" description="Low complexity" evidence="5">
    <location>
        <begin position="226"/>
        <end position="237"/>
    </location>
</feature>
<dbReference type="InterPro" id="IPR000008">
    <property type="entry name" value="C2_dom"/>
</dbReference>
<dbReference type="Gene3D" id="2.60.40.150">
    <property type="entry name" value="C2 domain"/>
    <property type="match status" value="1"/>
</dbReference>
<dbReference type="InterPro" id="IPR017946">
    <property type="entry name" value="PLC-like_Pdiesterase_TIM-brl"/>
</dbReference>
<dbReference type="Pfam" id="PF00388">
    <property type="entry name" value="PI-PLC-X"/>
    <property type="match status" value="1"/>
</dbReference>
<dbReference type="InterPro" id="IPR011992">
    <property type="entry name" value="EF-hand-dom_pair"/>
</dbReference>
<evidence type="ECO:0000256" key="2">
    <source>
        <dbReference type="ARBA" id="ARBA00004202"/>
    </source>
</evidence>
<dbReference type="PROSITE" id="PS50008">
    <property type="entry name" value="PIPLC_Y_DOMAIN"/>
    <property type="match status" value="1"/>
</dbReference>
<dbReference type="PANTHER" id="PTHR10336">
    <property type="entry name" value="PHOSPHOINOSITIDE-SPECIFIC PHOSPHOLIPASE C FAMILY PROTEIN"/>
    <property type="match status" value="1"/>
</dbReference>
<feature type="compositionally biased region" description="Basic and acidic residues" evidence="5">
    <location>
        <begin position="249"/>
        <end position="269"/>
    </location>
</feature>
<dbReference type="PROSITE" id="PS50007">
    <property type="entry name" value="PIPLC_X_DOMAIN"/>
    <property type="match status" value="1"/>
</dbReference>
<feature type="compositionally biased region" description="Acidic residues" evidence="5">
    <location>
        <begin position="270"/>
        <end position="289"/>
    </location>
</feature>
<keyword evidence="4" id="KW-0443">Lipid metabolism</keyword>
<dbReference type="InterPro" id="IPR001711">
    <property type="entry name" value="PLipase_C_Pinositol-sp_Y"/>
</dbReference>